<evidence type="ECO:0000313" key="2">
    <source>
        <dbReference type="EMBL" id="KAJ7624172.1"/>
    </source>
</evidence>
<name>A0AAD7BKV5_MYCRO</name>
<evidence type="ECO:0000256" key="1">
    <source>
        <dbReference type="SAM" id="MobiDB-lite"/>
    </source>
</evidence>
<keyword evidence="3" id="KW-1185">Reference proteome</keyword>
<proteinExistence type="predicted"/>
<dbReference type="Gene3D" id="3.60.10.10">
    <property type="entry name" value="Endonuclease/exonuclease/phosphatase"/>
    <property type="match status" value="1"/>
</dbReference>
<gene>
    <name evidence="2" type="ORF">B0H17DRAFT_1151338</name>
</gene>
<dbReference type="SUPFAM" id="SSF56219">
    <property type="entry name" value="DNase I-like"/>
    <property type="match status" value="1"/>
</dbReference>
<evidence type="ECO:0000313" key="3">
    <source>
        <dbReference type="Proteomes" id="UP001221757"/>
    </source>
</evidence>
<dbReference type="InterPro" id="IPR036691">
    <property type="entry name" value="Endo/exonu/phosph_ase_sf"/>
</dbReference>
<dbReference type="EMBL" id="JARKIE010000617">
    <property type="protein sequence ID" value="KAJ7624172.1"/>
    <property type="molecule type" value="Genomic_DNA"/>
</dbReference>
<accession>A0AAD7BKV5</accession>
<feature type="region of interest" description="Disordered" evidence="1">
    <location>
        <begin position="171"/>
        <end position="201"/>
    </location>
</feature>
<sequence>MVQSNAWKSCYPMEILMGAYNFDIIRLQEPWQKEIEESDHTGYIHITPACDSHHRVSLCFKEATFAAADICPRPDLSISSDLLVLDIIINGRRIYLINLYNDCETRAGVGILAAVLALFAPCEKIFADPIERLAAPTDPLDLKESRIVGTSTCRRIGIIIGPKARELHRPDPAINLAPRAPMHDPRPPDEKKRNLPPNRSRQEHNLVCTLTPFPGRISLQICNYRGIALENYCAEMEARRSQPPEALNSLLKGWLR</sequence>
<protein>
    <recommendedName>
        <fullName evidence="4">Endonuclease/exonuclease/phosphatase domain-containing protein</fullName>
    </recommendedName>
</protein>
<reference evidence="2" key="1">
    <citation type="submission" date="2023-03" db="EMBL/GenBank/DDBJ databases">
        <title>Massive genome expansion in bonnet fungi (Mycena s.s.) driven by repeated elements and novel gene families across ecological guilds.</title>
        <authorList>
            <consortium name="Lawrence Berkeley National Laboratory"/>
            <person name="Harder C.B."/>
            <person name="Miyauchi S."/>
            <person name="Viragh M."/>
            <person name="Kuo A."/>
            <person name="Thoen E."/>
            <person name="Andreopoulos B."/>
            <person name="Lu D."/>
            <person name="Skrede I."/>
            <person name="Drula E."/>
            <person name="Henrissat B."/>
            <person name="Morin E."/>
            <person name="Kohler A."/>
            <person name="Barry K."/>
            <person name="LaButti K."/>
            <person name="Morin E."/>
            <person name="Salamov A."/>
            <person name="Lipzen A."/>
            <person name="Mereny Z."/>
            <person name="Hegedus B."/>
            <person name="Baldrian P."/>
            <person name="Stursova M."/>
            <person name="Weitz H."/>
            <person name="Taylor A."/>
            <person name="Grigoriev I.V."/>
            <person name="Nagy L.G."/>
            <person name="Martin F."/>
            <person name="Kauserud H."/>
        </authorList>
    </citation>
    <scope>NUCLEOTIDE SEQUENCE</scope>
    <source>
        <strain evidence="2">CBHHK067</strain>
    </source>
</reference>
<organism evidence="2 3">
    <name type="scientific">Mycena rosella</name>
    <name type="common">Pink bonnet</name>
    <name type="synonym">Agaricus rosellus</name>
    <dbReference type="NCBI Taxonomy" id="1033263"/>
    <lineage>
        <taxon>Eukaryota</taxon>
        <taxon>Fungi</taxon>
        <taxon>Dikarya</taxon>
        <taxon>Basidiomycota</taxon>
        <taxon>Agaricomycotina</taxon>
        <taxon>Agaricomycetes</taxon>
        <taxon>Agaricomycetidae</taxon>
        <taxon>Agaricales</taxon>
        <taxon>Marasmiineae</taxon>
        <taxon>Mycenaceae</taxon>
        <taxon>Mycena</taxon>
    </lineage>
</organism>
<comment type="caution">
    <text evidence="2">The sequence shown here is derived from an EMBL/GenBank/DDBJ whole genome shotgun (WGS) entry which is preliminary data.</text>
</comment>
<evidence type="ECO:0008006" key="4">
    <source>
        <dbReference type="Google" id="ProtNLM"/>
    </source>
</evidence>
<dbReference type="Proteomes" id="UP001221757">
    <property type="component" value="Unassembled WGS sequence"/>
</dbReference>
<dbReference type="AlphaFoldDB" id="A0AAD7BKV5"/>
<feature type="compositionally biased region" description="Basic and acidic residues" evidence="1">
    <location>
        <begin position="181"/>
        <end position="193"/>
    </location>
</feature>